<proteinExistence type="predicted"/>
<dbReference type="GO" id="GO:0043752">
    <property type="term" value="F:adenosylcobinamide kinase activity"/>
    <property type="evidence" value="ECO:0007669"/>
    <property type="project" value="InterPro"/>
</dbReference>
<sequence>MAMHIVLGGAHNGKRAMVREHLARNGLTSTWLSDSIENWYRQTDVLVIDSIPQALFPMTREQRINWLETYILPTSNVIWIIEDVSRGIVPMEKHKRSYRDESGRITQLLVEKATSVAQVWYGLVEMRKGESLWE</sequence>
<evidence type="ECO:0000313" key="2">
    <source>
        <dbReference type="Proteomes" id="UP000217065"/>
    </source>
</evidence>
<dbReference type="SUPFAM" id="SSF52540">
    <property type="entry name" value="P-loop containing nucleoside triphosphate hydrolases"/>
    <property type="match status" value="1"/>
</dbReference>
<dbReference type="Proteomes" id="UP000217065">
    <property type="component" value="Unassembled WGS sequence"/>
</dbReference>
<dbReference type="InterPro" id="IPR027417">
    <property type="entry name" value="P-loop_NTPase"/>
</dbReference>
<name>A0A264W4J5_9BACL</name>
<dbReference type="Pfam" id="PF02283">
    <property type="entry name" value="CobU"/>
    <property type="match status" value="1"/>
</dbReference>
<organism evidence="1 2">
    <name type="scientific">Tetzosporium hominis</name>
    <dbReference type="NCBI Taxonomy" id="2020506"/>
    <lineage>
        <taxon>Bacteria</taxon>
        <taxon>Bacillati</taxon>
        <taxon>Bacillota</taxon>
        <taxon>Bacilli</taxon>
        <taxon>Bacillales</taxon>
        <taxon>Caryophanaceae</taxon>
        <taxon>Tetzosporium</taxon>
    </lineage>
</organism>
<evidence type="ECO:0000313" key="1">
    <source>
        <dbReference type="EMBL" id="OZS78475.1"/>
    </source>
</evidence>
<protein>
    <submittedName>
        <fullName evidence="1">Uncharacterized protein</fullName>
    </submittedName>
</protein>
<reference evidence="1 2" key="1">
    <citation type="submission" date="2017-07" db="EMBL/GenBank/DDBJ databases">
        <title>Tetzosporium hominis gen.nov. sp.nov.</title>
        <authorList>
            <person name="Tetz G."/>
            <person name="Tetz V."/>
        </authorList>
    </citation>
    <scope>NUCLEOTIDE SEQUENCE [LARGE SCALE GENOMIC DNA]</scope>
    <source>
        <strain evidence="1 2">VT-49</strain>
    </source>
</reference>
<dbReference type="Gene3D" id="3.40.50.300">
    <property type="entry name" value="P-loop containing nucleotide triphosphate hydrolases"/>
    <property type="match status" value="1"/>
</dbReference>
<dbReference type="EMBL" id="NOKQ01000196">
    <property type="protein sequence ID" value="OZS78475.1"/>
    <property type="molecule type" value="Genomic_DNA"/>
</dbReference>
<comment type="caution">
    <text evidence="1">The sequence shown here is derived from an EMBL/GenBank/DDBJ whole genome shotgun (WGS) entry which is preliminary data.</text>
</comment>
<dbReference type="OrthoDB" id="1766664at2"/>
<gene>
    <name evidence="1" type="ORF">CF394_06885</name>
</gene>
<dbReference type="GO" id="GO:0009236">
    <property type="term" value="P:cobalamin biosynthetic process"/>
    <property type="evidence" value="ECO:0007669"/>
    <property type="project" value="UniProtKB-UniPathway"/>
</dbReference>
<dbReference type="InterPro" id="IPR003203">
    <property type="entry name" value="CobU/CobP"/>
</dbReference>
<accession>A0A264W4J5</accession>
<keyword evidence="2" id="KW-1185">Reference proteome</keyword>
<dbReference type="GO" id="GO:0000166">
    <property type="term" value="F:nucleotide binding"/>
    <property type="evidence" value="ECO:0007669"/>
    <property type="project" value="InterPro"/>
</dbReference>
<dbReference type="UniPathway" id="UPA00148">
    <property type="reaction ID" value="UER00236"/>
</dbReference>
<dbReference type="AlphaFoldDB" id="A0A264W4J5"/>